<feature type="transmembrane region" description="Helical" evidence="1">
    <location>
        <begin position="50"/>
        <end position="73"/>
    </location>
</feature>
<comment type="caution">
    <text evidence="2">The sequence shown here is derived from an EMBL/GenBank/DDBJ whole genome shotgun (WGS) entry which is preliminary data.</text>
</comment>
<dbReference type="AlphaFoldDB" id="A0A7J7ITN3"/>
<accession>A0A7J7ITN3</accession>
<dbReference type="Proteomes" id="UP000593567">
    <property type="component" value="Unassembled WGS sequence"/>
</dbReference>
<keyword evidence="1" id="KW-0472">Membrane</keyword>
<sequence>MAGYYLCFCYLRTNGDGELYTYNVLTLTYISCTGIILTHTYTDLHSSRNTYLYSLVYSSVIIAVYSKLTLTYIRSSGIKPPHLH</sequence>
<name>A0A7J7ITN3_BUGNE</name>
<keyword evidence="3" id="KW-1185">Reference proteome</keyword>
<feature type="transmembrane region" description="Helical" evidence="1">
    <location>
        <begin position="20"/>
        <end position="38"/>
    </location>
</feature>
<dbReference type="EMBL" id="VXIV02003471">
    <property type="protein sequence ID" value="KAF6016761.1"/>
    <property type="molecule type" value="Genomic_DNA"/>
</dbReference>
<protein>
    <submittedName>
        <fullName evidence="2">Uncharacterized protein</fullName>
    </submittedName>
</protein>
<proteinExistence type="predicted"/>
<gene>
    <name evidence="2" type="ORF">EB796_024934</name>
</gene>
<organism evidence="2 3">
    <name type="scientific">Bugula neritina</name>
    <name type="common">Brown bryozoan</name>
    <name type="synonym">Sertularia neritina</name>
    <dbReference type="NCBI Taxonomy" id="10212"/>
    <lineage>
        <taxon>Eukaryota</taxon>
        <taxon>Metazoa</taxon>
        <taxon>Spiralia</taxon>
        <taxon>Lophotrochozoa</taxon>
        <taxon>Bryozoa</taxon>
        <taxon>Gymnolaemata</taxon>
        <taxon>Cheilostomatida</taxon>
        <taxon>Flustrina</taxon>
        <taxon>Buguloidea</taxon>
        <taxon>Bugulidae</taxon>
        <taxon>Bugula</taxon>
    </lineage>
</organism>
<keyword evidence="1" id="KW-1133">Transmembrane helix</keyword>
<keyword evidence="1" id="KW-0812">Transmembrane</keyword>
<evidence type="ECO:0000313" key="2">
    <source>
        <dbReference type="EMBL" id="KAF6016761.1"/>
    </source>
</evidence>
<evidence type="ECO:0000256" key="1">
    <source>
        <dbReference type="SAM" id="Phobius"/>
    </source>
</evidence>
<evidence type="ECO:0000313" key="3">
    <source>
        <dbReference type="Proteomes" id="UP000593567"/>
    </source>
</evidence>
<reference evidence="2" key="1">
    <citation type="submission" date="2020-06" db="EMBL/GenBank/DDBJ databases">
        <title>Draft genome of Bugula neritina, a colonial animal packing powerful symbionts and potential medicines.</title>
        <authorList>
            <person name="Rayko M."/>
        </authorList>
    </citation>
    <scope>NUCLEOTIDE SEQUENCE [LARGE SCALE GENOMIC DNA]</scope>
    <source>
        <strain evidence="2">Kwan_BN1</strain>
    </source>
</reference>